<name>A0A556QN32_9BACT</name>
<dbReference type="PANTHER" id="PTHR30543">
    <property type="entry name" value="CHROMATE REDUCTASE"/>
    <property type="match status" value="1"/>
</dbReference>
<dbReference type="InterPro" id="IPR050712">
    <property type="entry name" value="NAD(P)H-dep_reductase"/>
</dbReference>
<sequence length="191" mass="20260">MSSAPRILAFSASARRESLNRKLLAVAVTAVREAGGEVTLIDLNDYVLPLYHGDLEEAEGLPSNAVKLIELINSHPGLLIASPEYNSMITPLLKNTLDWCSRADEDPFPGKVAAVVSASPGPFGGVRSQKLAQQLLLQLGCHVVPVQAILPHANKAFEADGNLIDTRAFKAVQTLAGALVETTRKMGPATA</sequence>
<dbReference type="GO" id="GO:0005829">
    <property type="term" value="C:cytosol"/>
    <property type="evidence" value="ECO:0007669"/>
    <property type="project" value="TreeGrafter"/>
</dbReference>
<proteinExistence type="predicted"/>
<dbReference type="AlphaFoldDB" id="A0A556QN32"/>
<evidence type="ECO:0000313" key="3">
    <source>
        <dbReference type="Proteomes" id="UP000315648"/>
    </source>
</evidence>
<accession>A0A556QN32</accession>
<dbReference type="InterPro" id="IPR029039">
    <property type="entry name" value="Flavoprotein-like_sf"/>
</dbReference>
<comment type="caution">
    <text evidence="2">The sequence shown here is derived from an EMBL/GenBank/DDBJ whole genome shotgun (WGS) entry which is preliminary data.</text>
</comment>
<evidence type="ECO:0000259" key="1">
    <source>
        <dbReference type="Pfam" id="PF03358"/>
    </source>
</evidence>
<dbReference type="Proteomes" id="UP000315648">
    <property type="component" value="Unassembled WGS sequence"/>
</dbReference>
<dbReference type="GO" id="GO:0010181">
    <property type="term" value="F:FMN binding"/>
    <property type="evidence" value="ECO:0007669"/>
    <property type="project" value="TreeGrafter"/>
</dbReference>
<dbReference type="GO" id="GO:0016491">
    <property type="term" value="F:oxidoreductase activity"/>
    <property type="evidence" value="ECO:0007669"/>
    <property type="project" value="InterPro"/>
</dbReference>
<dbReference type="Pfam" id="PF03358">
    <property type="entry name" value="FMN_red"/>
    <property type="match status" value="1"/>
</dbReference>
<keyword evidence="3" id="KW-1185">Reference proteome</keyword>
<evidence type="ECO:0000313" key="2">
    <source>
        <dbReference type="EMBL" id="TSJ78045.1"/>
    </source>
</evidence>
<organism evidence="2 3">
    <name type="scientific">Rariglobus hedericola</name>
    <dbReference type="NCBI Taxonomy" id="2597822"/>
    <lineage>
        <taxon>Bacteria</taxon>
        <taxon>Pseudomonadati</taxon>
        <taxon>Verrucomicrobiota</taxon>
        <taxon>Opitutia</taxon>
        <taxon>Opitutales</taxon>
        <taxon>Opitutaceae</taxon>
        <taxon>Rariglobus</taxon>
    </lineage>
</organism>
<dbReference type="SUPFAM" id="SSF52218">
    <property type="entry name" value="Flavoproteins"/>
    <property type="match status" value="1"/>
</dbReference>
<dbReference type="RefSeq" id="WP_144228386.1">
    <property type="nucleotide sequence ID" value="NZ_CBCRVV010000001.1"/>
</dbReference>
<dbReference type="PANTHER" id="PTHR30543:SF21">
    <property type="entry name" value="NAD(P)H-DEPENDENT FMN REDUCTASE LOT6"/>
    <property type="match status" value="1"/>
</dbReference>
<dbReference type="InterPro" id="IPR005025">
    <property type="entry name" value="FMN_Rdtase-like_dom"/>
</dbReference>
<protein>
    <submittedName>
        <fullName evidence="2">NAD(P)H-dependent oxidoreductase</fullName>
    </submittedName>
</protein>
<reference evidence="2 3" key="1">
    <citation type="submission" date="2019-07" db="EMBL/GenBank/DDBJ databases">
        <title>Description of 53C-WASEF.</title>
        <authorList>
            <person name="Pitt A."/>
            <person name="Hahn M.W."/>
        </authorList>
    </citation>
    <scope>NUCLEOTIDE SEQUENCE [LARGE SCALE GENOMIC DNA]</scope>
    <source>
        <strain evidence="2 3">53C-WASEF</strain>
    </source>
</reference>
<dbReference type="EMBL" id="VMBG01000001">
    <property type="protein sequence ID" value="TSJ78045.1"/>
    <property type="molecule type" value="Genomic_DNA"/>
</dbReference>
<dbReference type="Gene3D" id="3.40.50.360">
    <property type="match status" value="1"/>
</dbReference>
<feature type="domain" description="NADPH-dependent FMN reductase-like" evidence="1">
    <location>
        <begin position="5"/>
        <end position="154"/>
    </location>
</feature>
<dbReference type="OrthoDB" id="9806724at2"/>
<gene>
    <name evidence="2" type="ORF">FPL22_01670</name>
</gene>